<accession>A0A644Y7A6</accession>
<dbReference type="AlphaFoldDB" id="A0A644Y7A6"/>
<organism evidence="1">
    <name type="scientific">bioreactor metagenome</name>
    <dbReference type="NCBI Taxonomy" id="1076179"/>
    <lineage>
        <taxon>unclassified sequences</taxon>
        <taxon>metagenomes</taxon>
        <taxon>ecological metagenomes</taxon>
    </lineage>
</organism>
<gene>
    <name evidence="1" type="ORF">SDC9_68918</name>
</gene>
<sequence>MAFHAVVDGAGDDVLAIAELAHRAAQRERLLVHAQVRERALVAQRNVDLCTFARREHLRNCFGVAQWAHGNAAHPHLQRGLQHVHGVAGASGHAVVSMIEQQHRLAIRVGRQLLCLRQRRSQRLAVVDELGAPLPYLLGEGVDGGLRLAHALVALAHRGNHAHAGRGNIGQ</sequence>
<comment type="caution">
    <text evidence="1">The sequence shown here is derived from an EMBL/GenBank/DDBJ whole genome shotgun (WGS) entry which is preliminary data.</text>
</comment>
<evidence type="ECO:0000313" key="1">
    <source>
        <dbReference type="EMBL" id="MPM22463.1"/>
    </source>
</evidence>
<proteinExistence type="predicted"/>
<dbReference type="EMBL" id="VSSQ01003815">
    <property type="protein sequence ID" value="MPM22463.1"/>
    <property type="molecule type" value="Genomic_DNA"/>
</dbReference>
<name>A0A644Y7A6_9ZZZZ</name>
<reference evidence="1" key="1">
    <citation type="submission" date="2019-08" db="EMBL/GenBank/DDBJ databases">
        <authorList>
            <person name="Kucharzyk K."/>
            <person name="Murdoch R.W."/>
            <person name="Higgins S."/>
            <person name="Loffler F."/>
        </authorList>
    </citation>
    <scope>NUCLEOTIDE SEQUENCE</scope>
</reference>
<protein>
    <submittedName>
        <fullName evidence="1">Uncharacterized protein</fullName>
    </submittedName>
</protein>